<evidence type="ECO:0000313" key="1">
    <source>
        <dbReference type="EMBL" id="CAJ2663282.1"/>
    </source>
</evidence>
<keyword evidence="2" id="KW-1185">Reference proteome</keyword>
<gene>
    <name evidence="1" type="ORF">MILVUS5_LOCUS28740</name>
</gene>
<comment type="caution">
    <text evidence="1">The sequence shown here is derived from an EMBL/GenBank/DDBJ whole genome shotgun (WGS) entry which is preliminary data.</text>
</comment>
<dbReference type="EMBL" id="CASHSV030000409">
    <property type="protein sequence ID" value="CAJ2663282.1"/>
    <property type="molecule type" value="Genomic_DNA"/>
</dbReference>
<sequence>MEIGTFLLCHGLPFVLIMTIISRTIKQIEKQTCNEKEEIEEESDSQLKQTYCAICMDEKPIEEMFENRNCSHTFCETCVGSYLAAKIKENIAMVKCPDPNCNDILEPNDCISIIPKDVFERWENALCENLVLGSQKFYCPFNDCSAMLVNDGNEVVTVSECPHCHRLFCAQCKVSWHAGVDCTEFQSSKNSDQGWQSDLTALQFAKKKKWKRCSKCSFYVERSEGCNKITCRCRHQFCYVCGSDWKPSHHDCKEIR</sequence>
<feature type="non-terminal residue" evidence="1">
    <location>
        <position position="256"/>
    </location>
</feature>
<evidence type="ECO:0000313" key="2">
    <source>
        <dbReference type="Proteomes" id="UP001177021"/>
    </source>
</evidence>
<accession>A0ACB0L3X0</accession>
<name>A0ACB0L3X0_TRIPR</name>
<organism evidence="1 2">
    <name type="scientific">Trifolium pratense</name>
    <name type="common">Red clover</name>
    <dbReference type="NCBI Taxonomy" id="57577"/>
    <lineage>
        <taxon>Eukaryota</taxon>
        <taxon>Viridiplantae</taxon>
        <taxon>Streptophyta</taxon>
        <taxon>Embryophyta</taxon>
        <taxon>Tracheophyta</taxon>
        <taxon>Spermatophyta</taxon>
        <taxon>Magnoliopsida</taxon>
        <taxon>eudicotyledons</taxon>
        <taxon>Gunneridae</taxon>
        <taxon>Pentapetalae</taxon>
        <taxon>rosids</taxon>
        <taxon>fabids</taxon>
        <taxon>Fabales</taxon>
        <taxon>Fabaceae</taxon>
        <taxon>Papilionoideae</taxon>
        <taxon>50 kb inversion clade</taxon>
        <taxon>NPAAA clade</taxon>
        <taxon>Hologalegina</taxon>
        <taxon>IRL clade</taxon>
        <taxon>Trifolieae</taxon>
        <taxon>Trifolium</taxon>
    </lineage>
</organism>
<protein>
    <submittedName>
        <fullName evidence="1">Uncharacterized protein</fullName>
    </submittedName>
</protein>
<reference evidence="1" key="1">
    <citation type="submission" date="2023-10" db="EMBL/GenBank/DDBJ databases">
        <authorList>
            <person name="Rodriguez Cubillos JULIANA M."/>
            <person name="De Vega J."/>
        </authorList>
    </citation>
    <scope>NUCLEOTIDE SEQUENCE</scope>
</reference>
<proteinExistence type="predicted"/>
<dbReference type="Proteomes" id="UP001177021">
    <property type="component" value="Unassembled WGS sequence"/>
</dbReference>